<dbReference type="PANTHER" id="PTHR34475">
    <property type="match status" value="1"/>
</dbReference>
<organism evidence="3 4">
    <name type="scientific">Desulfosporosinus acididurans</name>
    <dbReference type="NCBI Taxonomy" id="476652"/>
    <lineage>
        <taxon>Bacteria</taxon>
        <taxon>Bacillati</taxon>
        <taxon>Bacillota</taxon>
        <taxon>Clostridia</taxon>
        <taxon>Eubacteriales</taxon>
        <taxon>Desulfitobacteriaceae</taxon>
        <taxon>Desulfosporosinus</taxon>
    </lineage>
</organism>
<feature type="compositionally biased region" description="Low complexity" evidence="1">
    <location>
        <begin position="141"/>
        <end position="167"/>
    </location>
</feature>
<dbReference type="Gene3D" id="1.10.260.40">
    <property type="entry name" value="lambda repressor-like DNA-binding domains"/>
    <property type="match status" value="1"/>
</dbReference>
<dbReference type="Proteomes" id="UP000036356">
    <property type="component" value="Unassembled WGS sequence"/>
</dbReference>
<evidence type="ECO:0000313" key="3">
    <source>
        <dbReference type="EMBL" id="KLU68011.1"/>
    </source>
</evidence>
<feature type="compositionally biased region" description="Polar residues" evidence="1">
    <location>
        <begin position="126"/>
        <end position="136"/>
    </location>
</feature>
<dbReference type="InterPro" id="IPR025194">
    <property type="entry name" value="RodZ-like_C"/>
</dbReference>
<dbReference type="InterPro" id="IPR010982">
    <property type="entry name" value="Lambda_DNA-bd_dom_sf"/>
</dbReference>
<dbReference type="EMBL" id="LDZY01000001">
    <property type="protein sequence ID" value="KLU68011.1"/>
    <property type="molecule type" value="Genomic_DNA"/>
</dbReference>
<dbReference type="AlphaFoldDB" id="A0A0J1ITN7"/>
<proteinExistence type="predicted"/>
<dbReference type="InterPro" id="IPR050400">
    <property type="entry name" value="Bact_Cytoskel_RodZ"/>
</dbReference>
<comment type="caution">
    <text evidence="3">The sequence shown here is derived from an EMBL/GenBank/DDBJ whole genome shotgun (WGS) entry which is preliminary data.</text>
</comment>
<name>A0A0J1ITN7_9FIRM</name>
<protein>
    <submittedName>
        <fullName evidence="3">Cytoskeleton protein RodZ</fullName>
    </submittedName>
</protein>
<gene>
    <name evidence="3" type="primary">rodZ</name>
    <name evidence="3" type="ORF">DEAC_c04200</name>
</gene>
<dbReference type="GO" id="GO:0003677">
    <property type="term" value="F:DNA binding"/>
    <property type="evidence" value="ECO:0007669"/>
    <property type="project" value="InterPro"/>
</dbReference>
<dbReference type="PANTHER" id="PTHR34475:SF1">
    <property type="entry name" value="CYTOSKELETON PROTEIN RODZ"/>
    <property type="match status" value="1"/>
</dbReference>
<dbReference type="Pfam" id="PF13464">
    <property type="entry name" value="RodZ_C"/>
    <property type="match status" value="1"/>
</dbReference>
<evidence type="ECO:0000313" key="4">
    <source>
        <dbReference type="Proteomes" id="UP000036356"/>
    </source>
</evidence>
<dbReference type="Pfam" id="PF13413">
    <property type="entry name" value="HTH_25"/>
    <property type="match status" value="1"/>
</dbReference>
<dbReference type="RefSeq" id="WP_047808333.1">
    <property type="nucleotide sequence ID" value="NZ_LDZY01000001.1"/>
</dbReference>
<reference evidence="3 4" key="1">
    <citation type="submission" date="2015-06" db="EMBL/GenBank/DDBJ databases">
        <title>Draft genome of the moderately acidophilic sulfate reducer Candidatus Desulfosporosinus acididurans strain M1.</title>
        <authorList>
            <person name="Poehlein A."/>
            <person name="Petzsch P."/>
            <person name="Johnson B.D."/>
            <person name="Schloemann M."/>
            <person name="Daniel R."/>
            <person name="Muehling M."/>
        </authorList>
    </citation>
    <scope>NUCLEOTIDE SEQUENCE [LARGE SCALE GENOMIC DNA]</scope>
    <source>
        <strain evidence="3 4">M1</strain>
    </source>
</reference>
<dbReference type="STRING" id="476652.DEAC_c04200"/>
<accession>A0A0J1ITN7</accession>
<evidence type="ECO:0000256" key="1">
    <source>
        <dbReference type="SAM" id="MobiDB-lite"/>
    </source>
</evidence>
<sequence>MAGEGQMLRAAREEKQWSLRFTEDTTKIRVRYIQALEEENYGILPGTTYVKGYLRTYAKHLGLNPDEIIQLYNNSPEVKETVKILETPDHIPLKKSPNWVRPLAAGIMAVLAIGIVVGVAEWSHNTPEKPSNSAYSPSVLPSAPSQAEAASPKQNNTQSNSKNNTPNDQNNSQASSTSPSDLAATQDGLTAQLEFKQSCWVVVQADGQPVFQGTFPAGTTKVVKGSNKIELVTVGNAGGLNVTLNGKALPSLGSSGQVIRNVIFTPETLKTL</sequence>
<feature type="region of interest" description="Disordered" evidence="1">
    <location>
        <begin position="126"/>
        <end position="183"/>
    </location>
</feature>
<feature type="compositionally biased region" description="Polar residues" evidence="1">
    <location>
        <begin position="168"/>
        <end position="180"/>
    </location>
</feature>
<feature type="domain" description="Cytoskeleton protein RodZ-like C-terminal" evidence="2">
    <location>
        <begin position="192"/>
        <end position="260"/>
    </location>
</feature>
<evidence type="ECO:0000259" key="2">
    <source>
        <dbReference type="Pfam" id="PF13464"/>
    </source>
</evidence>
<dbReference type="PATRIC" id="fig|476652.3.peg.421"/>
<keyword evidence="4" id="KW-1185">Reference proteome</keyword>